<evidence type="ECO:0000256" key="4">
    <source>
        <dbReference type="ARBA" id="ARBA00022729"/>
    </source>
</evidence>
<dbReference type="InterPro" id="IPR001245">
    <property type="entry name" value="Ser-Thr/Tyr_kinase_cat_dom"/>
</dbReference>
<reference evidence="12 13" key="1">
    <citation type="submission" date="2019-12" db="EMBL/GenBank/DDBJ databases">
        <authorList>
            <person name="Alioto T."/>
            <person name="Alioto T."/>
            <person name="Gomez Garrido J."/>
        </authorList>
    </citation>
    <scope>NUCLEOTIDE SEQUENCE [LARGE SCALE GENOMIC DNA]</scope>
</reference>
<comment type="caution">
    <text evidence="12">The sequence shown here is derived from an EMBL/GenBank/DDBJ whole genome shotgun (WGS) entry which is preliminary data.</text>
</comment>
<dbReference type="OrthoDB" id="2018786at2759"/>
<keyword evidence="2" id="KW-0433">Leucine-rich repeat</keyword>
<keyword evidence="3" id="KW-0812">Transmembrane</keyword>
<dbReference type="GO" id="GO:0051707">
    <property type="term" value="P:response to other organism"/>
    <property type="evidence" value="ECO:0007669"/>
    <property type="project" value="UniProtKB-ARBA"/>
</dbReference>
<evidence type="ECO:0000313" key="13">
    <source>
        <dbReference type="Proteomes" id="UP000594638"/>
    </source>
</evidence>
<gene>
    <name evidence="12" type="ORF">OLEA9_A089861</name>
</gene>
<proteinExistence type="predicted"/>
<dbReference type="PANTHER" id="PTHR47986:SF1">
    <property type="entry name" value="OS04G0685900 PROTEIN"/>
    <property type="match status" value="1"/>
</dbReference>
<dbReference type="FunFam" id="3.80.10.10:FF:000129">
    <property type="entry name" value="Leucine-rich repeat receptor-like kinase"/>
    <property type="match status" value="1"/>
</dbReference>
<dbReference type="Pfam" id="PF00560">
    <property type="entry name" value="LRR_1"/>
    <property type="match status" value="1"/>
</dbReference>
<dbReference type="InterPro" id="IPR000719">
    <property type="entry name" value="Prot_kinase_dom"/>
</dbReference>
<evidence type="ECO:0000256" key="3">
    <source>
        <dbReference type="ARBA" id="ARBA00022692"/>
    </source>
</evidence>
<feature type="compositionally biased region" description="Polar residues" evidence="10">
    <location>
        <begin position="406"/>
        <end position="417"/>
    </location>
</feature>
<evidence type="ECO:0000256" key="6">
    <source>
        <dbReference type="ARBA" id="ARBA00022989"/>
    </source>
</evidence>
<keyword evidence="5" id="KW-0677">Repeat</keyword>
<keyword evidence="12" id="KW-0808">Transferase</keyword>
<name>A0A8S0UZU5_OLEEU</name>
<dbReference type="InterPro" id="IPR052422">
    <property type="entry name" value="Auxin_Ser/Thr_Kinase"/>
</dbReference>
<keyword evidence="9" id="KW-0325">Glycoprotein</keyword>
<keyword evidence="6" id="KW-1133">Transmembrane helix</keyword>
<dbReference type="GO" id="GO:0016020">
    <property type="term" value="C:membrane"/>
    <property type="evidence" value="ECO:0007669"/>
    <property type="project" value="UniProtKB-SubCell"/>
</dbReference>
<dbReference type="InterPro" id="IPR011009">
    <property type="entry name" value="Kinase-like_dom_sf"/>
</dbReference>
<dbReference type="Gene3D" id="3.30.200.20">
    <property type="entry name" value="Phosphorylase Kinase, domain 1"/>
    <property type="match status" value="1"/>
</dbReference>
<keyword evidence="4" id="KW-0732">Signal</keyword>
<dbReference type="InterPro" id="IPR032675">
    <property type="entry name" value="LRR_dom_sf"/>
</dbReference>
<keyword evidence="13" id="KW-1185">Reference proteome</keyword>
<comment type="subcellular location">
    <subcellularLocation>
        <location evidence="1">Membrane</location>
        <topology evidence="1">Single-pass membrane protein</topology>
    </subcellularLocation>
</comment>
<dbReference type="GO" id="GO:0006952">
    <property type="term" value="P:defense response"/>
    <property type="evidence" value="ECO:0007669"/>
    <property type="project" value="UniProtKB-ARBA"/>
</dbReference>
<evidence type="ECO:0000256" key="10">
    <source>
        <dbReference type="SAM" id="MobiDB-lite"/>
    </source>
</evidence>
<evidence type="ECO:0000256" key="9">
    <source>
        <dbReference type="ARBA" id="ARBA00023180"/>
    </source>
</evidence>
<dbReference type="Gramene" id="OE9A089861T1">
    <property type="protein sequence ID" value="OE9A089861C1"/>
    <property type="gene ID" value="OE9A089861"/>
</dbReference>
<evidence type="ECO:0000256" key="8">
    <source>
        <dbReference type="ARBA" id="ARBA00023170"/>
    </source>
</evidence>
<dbReference type="Gene3D" id="1.10.510.10">
    <property type="entry name" value="Transferase(Phosphotransferase) domain 1"/>
    <property type="match status" value="1"/>
</dbReference>
<dbReference type="EMBL" id="CACTIH010009074">
    <property type="protein sequence ID" value="CAA3022706.1"/>
    <property type="molecule type" value="Genomic_DNA"/>
</dbReference>
<feature type="region of interest" description="Disordered" evidence="10">
    <location>
        <begin position="404"/>
        <end position="466"/>
    </location>
</feature>
<keyword evidence="8 12" id="KW-0675">Receptor</keyword>
<dbReference type="Proteomes" id="UP000594638">
    <property type="component" value="Unassembled WGS sequence"/>
</dbReference>
<dbReference type="SUPFAM" id="SSF56112">
    <property type="entry name" value="Protein kinase-like (PK-like)"/>
    <property type="match status" value="1"/>
</dbReference>
<dbReference type="PROSITE" id="PS50011">
    <property type="entry name" value="PROTEIN_KINASE_DOM"/>
    <property type="match status" value="1"/>
</dbReference>
<dbReference type="SMART" id="SM00369">
    <property type="entry name" value="LRR_TYP"/>
    <property type="match status" value="4"/>
</dbReference>
<evidence type="ECO:0000259" key="11">
    <source>
        <dbReference type="PROSITE" id="PS50011"/>
    </source>
</evidence>
<evidence type="ECO:0000256" key="2">
    <source>
        <dbReference type="ARBA" id="ARBA00022614"/>
    </source>
</evidence>
<organism evidence="12 13">
    <name type="scientific">Olea europaea subsp. europaea</name>
    <dbReference type="NCBI Taxonomy" id="158383"/>
    <lineage>
        <taxon>Eukaryota</taxon>
        <taxon>Viridiplantae</taxon>
        <taxon>Streptophyta</taxon>
        <taxon>Embryophyta</taxon>
        <taxon>Tracheophyta</taxon>
        <taxon>Spermatophyta</taxon>
        <taxon>Magnoliopsida</taxon>
        <taxon>eudicotyledons</taxon>
        <taxon>Gunneridae</taxon>
        <taxon>Pentapetalae</taxon>
        <taxon>asterids</taxon>
        <taxon>lamiids</taxon>
        <taxon>Lamiales</taxon>
        <taxon>Oleaceae</taxon>
        <taxon>Oleeae</taxon>
        <taxon>Olea</taxon>
    </lineage>
</organism>
<keyword evidence="7" id="KW-0472">Membrane</keyword>
<evidence type="ECO:0000256" key="7">
    <source>
        <dbReference type="ARBA" id="ARBA00023136"/>
    </source>
</evidence>
<dbReference type="FunFam" id="3.80.10.10:FF:000190">
    <property type="entry name" value="Receptor-like kinase TMK4"/>
    <property type="match status" value="1"/>
</dbReference>
<dbReference type="AlphaFoldDB" id="A0A8S0UZU5"/>
<dbReference type="InterPro" id="IPR001611">
    <property type="entry name" value="Leu-rich_rpt"/>
</dbReference>
<evidence type="ECO:0000256" key="5">
    <source>
        <dbReference type="ARBA" id="ARBA00022737"/>
    </source>
</evidence>
<dbReference type="GO" id="GO:0004672">
    <property type="term" value="F:protein kinase activity"/>
    <property type="evidence" value="ECO:0007669"/>
    <property type="project" value="InterPro"/>
</dbReference>
<dbReference type="Pfam" id="PF07714">
    <property type="entry name" value="PK_Tyr_Ser-Thr"/>
    <property type="match status" value="1"/>
</dbReference>
<sequence length="811" mass="88448">MDSLFASDQRKVLNGLENPELLKWPAKGNDPCGPPARPHVFCSNDRVTQTQVQGLELEGPLPQNLNQLDKLQNLGLQRNHFNGKLPTFSGLSNLQFAYLDNNDFDMIPADFLNGLSSVPVLALDDNLFNESTGWSISGELAESSQLVNFSCSKCNLVGPLPDFFGKLPSLASLKLAYNGLTGDIPSTFSKSMLQVLWLNDQNGGGVTGSIDVIETMVGLPQAWLHGNQFTSSIPDDIGDLTSLRDLNLNGNQFVGLVPPSLANMNLQDLDLNNNMFMDQCASEVNALLDFLHDLRYPQKLASEWVSNDPCQGPGWGITCNLKHQVSVINLPKLGLSGTISPSLMNLPSLLRICLGGNNLHGIVPANLTLLRSLRLLDLSGNNFDPSMPRFHDGVKVVTYGNPKMVANQSKGSPSQTDGRLPSPSPINSPLPNMDSPSISPSLRGDQPPLFGSPPSPSGCYSLAKPKNSKKPKLAVLVCAASDNSAMEIQNITSTESRTSDWLEKDACLIKGENLVISVQALRQVTNNFAQENELGREGFGTVYRGELESGMKIAVKRMEAGFISNKVLDEFQAAIAVLSKVRHWHLVSLLGLCIALDVARGMEYLHTLTHQSFIHRDLKSSSILLDDNYRAKVANFGLVQLAPDQDGFVATRAGKITTKVDVFSFGVVLMKILTGLVALDEQRPEEQRYLAEWFWQIKSNKAALISSVDPALDAKEDIYESIYITAELAGHCTAREQNHRPDMGHAVSILAQLVEKWKPVEEADQYSGIDITLPLPQMLKGWQGVSQDLCGNSQDSKGSIPARPSGFVHFG</sequence>
<accession>A0A8S0UZU5</accession>
<keyword evidence="12" id="KW-0418">Kinase</keyword>
<dbReference type="SUPFAM" id="SSF52058">
    <property type="entry name" value="L domain-like"/>
    <property type="match status" value="1"/>
</dbReference>
<feature type="domain" description="Protein kinase" evidence="11">
    <location>
        <begin position="528"/>
        <end position="754"/>
    </location>
</feature>
<dbReference type="GO" id="GO:0005524">
    <property type="term" value="F:ATP binding"/>
    <property type="evidence" value="ECO:0007669"/>
    <property type="project" value="InterPro"/>
</dbReference>
<evidence type="ECO:0000313" key="12">
    <source>
        <dbReference type="EMBL" id="CAA3022706.1"/>
    </source>
</evidence>
<dbReference type="PANTHER" id="PTHR47986">
    <property type="entry name" value="OSJNBA0070M12.3 PROTEIN"/>
    <property type="match status" value="1"/>
</dbReference>
<evidence type="ECO:0000256" key="1">
    <source>
        <dbReference type="ARBA" id="ARBA00004167"/>
    </source>
</evidence>
<dbReference type="Gene3D" id="3.80.10.10">
    <property type="entry name" value="Ribonuclease Inhibitor"/>
    <property type="match status" value="2"/>
</dbReference>
<dbReference type="InterPro" id="IPR003591">
    <property type="entry name" value="Leu-rich_rpt_typical-subtyp"/>
</dbReference>
<protein>
    <submittedName>
        <fullName evidence="12">Receptor-like kinase TMK3</fullName>
    </submittedName>
</protein>